<dbReference type="SMART" id="SM00115">
    <property type="entry name" value="CASc"/>
    <property type="match status" value="1"/>
</dbReference>
<dbReference type="Pfam" id="PF00656">
    <property type="entry name" value="Peptidase_C14"/>
    <property type="match status" value="1"/>
</dbReference>
<dbReference type="InterPro" id="IPR033139">
    <property type="entry name" value="Caspase_cys_AS"/>
</dbReference>
<dbReference type="OrthoDB" id="6157570at2759"/>
<comment type="similarity">
    <text evidence="1 8">Belongs to the peptidase C14A family.</text>
</comment>
<dbReference type="InterPro" id="IPR015917">
    <property type="entry name" value="Pept_C14A"/>
</dbReference>
<proteinExistence type="inferred from homology"/>
<dbReference type="InterPro" id="IPR011600">
    <property type="entry name" value="Pept_C14_caspase"/>
</dbReference>
<protein>
    <submittedName>
        <fullName evidence="9">Caspase-9</fullName>
    </submittedName>
</protein>
<dbReference type="InterPro" id="IPR002138">
    <property type="entry name" value="Pept_C14_p10"/>
</dbReference>
<dbReference type="PROSITE" id="PS01122">
    <property type="entry name" value="CASPASE_CYS"/>
    <property type="match status" value="1"/>
</dbReference>
<dbReference type="InterPro" id="IPR001309">
    <property type="entry name" value="Pept_C14_p20"/>
</dbReference>
<evidence type="ECO:0000256" key="7">
    <source>
        <dbReference type="PIRSR" id="PIRSR038001-1"/>
    </source>
</evidence>
<feature type="active site" evidence="7">
    <location>
        <position position="241"/>
    </location>
</feature>
<dbReference type="Pfam" id="PF00619">
    <property type="entry name" value="CARD"/>
    <property type="match status" value="1"/>
</dbReference>
<dbReference type="SUPFAM" id="SSF52129">
    <property type="entry name" value="Caspase-like"/>
    <property type="match status" value="1"/>
</dbReference>
<dbReference type="Proteomes" id="UP001152795">
    <property type="component" value="Unassembled WGS sequence"/>
</dbReference>
<reference evidence="9" key="1">
    <citation type="submission" date="2020-04" db="EMBL/GenBank/DDBJ databases">
        <authorList>
            <person name="Alioto T."/>
            <person name="Alioto T."/>
            <person name="Gomez Garrido J."/>
        </authorList>
    </citation>
    <scope>NUCLEOTIDE SEQUENCE</scope>
    <source>
        <strain evidence="9">A484AB</strain>
    </source>
</reference>
<keyword evidence="4" id="KW-0378">Hydrolase</keyword>
<keyword evidence="6" id="KW-0865">Zymogen</keyword>
<comment type="caution">
    <text evidence="9">The sequence shown here is derived from an EMBL/GenBank/DDBJ whole genome shotgun (WGS) entry which is preliminary data.</text>
</comment>
<dbReference type="PANTHER" id="PTHR47901">
    <property type="entry name" value="CASPASE RECRUITMENT DOMAIN-CONTAINING PROTEIN 18"/>
    <property type="match status" value="1"/>
</dbReference>
<feature type="active site" evidence="7">
    <location>
        <position position="197"/>
    </location>
</feature>
<dbReference type="PROSITE" id="PS50209">
    <property type="entry name" value="CARD"/>
    <property type="match status" value="1"/>
</dbReference>
<evidence type="ECO:0000256" key="8">
    <source>
        <dbReference type="RuleBase" id="RU003971"/>
    </source>
</evidence>
<dbReference type="GO" id="GO:0006915">
    <property type="term" value="P:apoptotic process"/>
    <property type="evidence" value="ECO:0007669"/>
    <property type="project" value="UniProtKB-KW"/>
</dbReference>
<organism evidence="9 10">
    <name type="scientific">Paramuricea clavata</name>
    <name type="common">Red gorgonian</name>
    <name type="synonym">Violescent sea-whip</name>
    <dbReference type="NCBI Taxonomy" id="317549"/>
    <lineage>
        <taxon>Eukaryota</taxon>
        <taxon>Metazoa</taxon>
        <taxon>Cnidaria</taxon>
        <taxon>Anthozoa</taxon>
        <taxon>Octocorallia</taxon>
        <taxon>Malacalcyonacea</taxon>
        <taxon>Plexauridae</taxon>
        <taxon>Paramuricea</taxon>
    </lineage>
</organism>
<dbReference type="CDD" id="cd01671">
    <property type="entry name" value="CARD"/>
    <property type="match status" value="1"/>
</dbReference>
<keyword evidence="10" id="KW-1185">Reference proteome</keyword>
<dbReference type="PRINTS" id="PR00376">
    <property type="entry name" value="IL1BCENZYME"/>
</dbReference>
<evidence type="ECO:0000256" key="5">
    <source>
        <dbReference type="ARBA" id="ARBA00022807"/>
    </source>
</evidence>
<dbReference type="InterPro" id="IPR011029">
    <property type="entry name" value="DEATH-like_dom_sf"/>
</dbReference>
<dbReference type="GO" id="GO:0004197">
    <property type="term" value="F:cysteine-type endopeptidase activity"/>
    <property type="evidence" value="ECO:0007669"/>
    <property type="project" value="InterPro"/>
</dbReference>
<dbReference type="PROSITE" id="PS50207">
    <property type="entry name" value="CASPASE_P10"/>
    <property type="match status" value="1"/>
</dbReference>
<dbReference type="GO" id="GO:0042981">
    <property type="term" value="P:regulation of apoptotic process"/>
    <property type="evidence" value="ECO:0007669"/>
    <property type="project" value="InterPro"/>
</dbReference>
<keyword evidence="3" id="KW-0053">Apoptosis</keyword>
<dbReference type="PIRSF" id="PIRSF038001">
    <property type="entry name" value="Caspase_ICE"/>
    <property type="match status" value="1"/>
</dbReference>
<dbReference type="SUPFAM" id="SSF47986">
    <property type="entry name" value="DEATH domain"/>
    <property type="match status" value="1"/>
</dbReference>
<dbReference type="PROSITE" id="PS50208">
    <property type="entry name" value="CASPASE_P20"/>
    <property type="match status" value="1"/>
</dbReference>
<keyword evidence="2" id="KW-0645">Protease</keyword>
<dbReference type="CDD" id="cd00032">
    <property type="entry name" value="CASc"/>
    <property type="match status" value="1"/>
</dbReference>
<evidence type="ECO:0000256" key="4">
    <source>
        <dbReference type="ARBA" id="ARBA00022801"/>
    </source>
</evidence>
<gene>
    <name evidence="9" type="ORF">PACLA_8A017608</name>
</gene>
<accession>A0A7D9D6J0</accession>
<name>A0A7D9D6J0_PARCT</name>
<dbReference type="AlphaFoldDB" id="A0A7D9D6J0"/>
<dbReference type="InterPro" id="IPR029030">
    <property type="entry name" value="Caspase-like_dom_sf"/>
</dbReference>
<dbReference type="Gene3D" id="1.10.533.10">
    <property type="entry name" value="Death Domain, Fas"/>
    <property type="match status" value="1"/>
</dbReference>
<dbReference type="InterPro" id="IPR016129">
    <property type="entry name" value="Caspase_his_AS"/>
</dbReference>
<dbReference type="InterPro" id="IPR002398">
    <property type="entry name" value="Pept_C14"/>
</dbReference>
<evidence type="ECO:0000256" key="1">
    <source>
        <dbReference type="ARBA" id="ARBA00010134"/>
    </source>
</evidence>
<evidence type="ECO:0000256" key="3">
    <source>
        <dbReference type="ARBA" id="ARBA00022703"/>
    </source>
</evidence>
<dbReference type="PROSITE" id="PS01121">
    <property type="entry name" value="CASPASE_HIS"/>
    <property type="match status" value="1"/>
</dbReference>
<evidence type="ECO:0000256" key="6">
    <source>
        <dbReference type="ARBA" id="ARBA00023145"/>
    </source>
</evidence>
<dbReference type="InterPro" id="IPR001315">
    <property type="entry name" value="CARD"/>
</dbReference>
<evidence type="ECO:0000256" key="2">
    <source>
        <dbReference type="ARBA" id="ARBA00022670"/>
    </source>
</evidence>
<sequence>MSEVLLYRLQMNREAILQDLEPEQVMDYLYQEDVLDGDKYDEVSDKGSRKKQAELLLSYVERDSSAIQKMIDALKGSSQRHLACILNEALPDEVTRSKGILKSFQNDLDSPYPMTHVPCGYAVIINNSDFHPYTKLEQREGSEKDVKTMEELFKWLQFNVDIYENQTAAEIVSIVRKYRVEIDHTNFDCFVLFLMSHGFEDGIFGTDGRRVKLREEIRKQLTADKCFSLANKPKLIFVQACRGGEADKGFVVSDSPDDQFSVRTTPAQVVNNYPTYTPSNLDVTPDYNPEVDVEYIPQDSDIIIAYASTAYHAALRHTETGGWFVTQLYEVMRKYAKDEDLQSMITRVTGLVSAKKTRQNLMQCPEQIGNLRKKVFFKPKS</sequence>
<evidence type="ECO:0000313" key="10">
    <source>
        <dbReference type="Proteomes" id="UP001152795"/>
    </source>
</evidence>
<dbReference type="SMART" id="SM00114">
    <property type="entry name" value="CARD"/>
    <property type="match status" value="1"/>
</dbReference>
<dbReference type="PANTHER" id="PTHR47901:SF8">
    <property type="entry name" value="CASPASE-3"/>
    <property type="match status" value="1"/>
</dbReference>
<dbReference type="GO" id="GO:0006508">
    <property type="term" value="P:proteolysis"/>
    <property type="evidence" value="ECO:0007669"/>
    <property type="project" value="UniProtKB-KW"/>
</dbReference>
<evidence type="ECO:0000313" key="9">
    <source>
        <dbReference type="EMBL" id="CAB3978180.1"/>
    </source>
</evidence>
<keyword evidence="5" id="KW-0788">Thiol protease</keyword>
<dbReference type="EMBL" id="CACRXK020000095">
    <property type="protein sequence ID" value="CAB3978180.1"/>
    <property type="molecule type" value="Genomic_DNA"/>
</dbReference>
<dbReference type="Gene3D" id="3.40.50.1460">
    <property type="match status" value="1"/>
</dbReference>